<feature type="transmembrane region" description="Helical" evidence="8">
    <location>
        <begin position="463"/>
        <end position="486"/>
    </location>
</feature>
<gene>
    <name evidence="9" type="ORF">MORIYA_2003</name>
</gene>
<dbReference type="KEGG" id="mya:MORIYA_2003"/>
<evidence type="ECO:0000256" key="6">
    <source>
        <dbReference type="ARBA" id="ARBA00022989"/>
    </source>
</evidence>
<reference evidence="10" key="1">
    <citation type="submission" date="2018-05" db="EMBL/GenBank/DDBJ databases">
        <authorList>
            <person name="Cea G.-C."/>
            <person name="William W."/>
        </authorList>
    </citation>
    <scope>NUCLEOTIDE SEQUENCE [LARGE SCALE GENOMIC DNA]</scope>
    <source>
        <strain evidence="10">DB21MT 5</strain>
    </source>
</reference>
<dbReference type="Gene3D" id="1.20.1640.10">
    <property type="entry name" value="Multidrug efflux transporter AcrB transmembrane domain"/>
    <property type="match status" value="2"/>
</dbReference>
<dbReference type="SUPFAM" id="SSF82693">
    <property type="entry name" value="Multidrug efflux transporter AcrB pore domain, PN1, PN2, PC1 and PC2 subdomains"/>
    <property type="match status" value="3"/>
</dbReference>
<dbReference type="PANTHER" id="PTHR32063">
    <property type="match status" value="1"/>
</dbReference>
<evidence type="ECO:0000313" key="10">
    <source>
        <dbReference type="Proteomes" id="UP000250163"/>
    </source>
</evidence>
<evidence type="ECO:0000256" key="4">
    <source>
        <dbReference type="ARBA" id="ARBA00022519"/>
    </source>
</evidence>
<accession>A0A330LR97</accession>
<dbReference type="GO" id="GO:0042910">
    <property type="term" value="F:xenobiotic transmembrane transporter activity"/>
    <property type="evidence" value="ECO:0007669"/>
    <property type="project" value="TreeGrafter"/>
</dbReference>
<feature type="transmembrane region" description="Helical" evidence="8">
    <location>
        <begin position="522"/>
        <end position="543"/>
    </location>
</feature>
<dbReference type="Gene3D" id="3.30.2090.10">
    <property type="entry name" value="Multidrug efflux transporter AcrB TolC docking domain, DN and DC subdomains"/>
    <property type="match status" value="2"/>
</dbReference>
<protein>
    <submittedName>
        <fullName evidence="9">AcrB/AcrD/AcrF family protein</fullName>
    </submittedName>
</protein>
<feature type="transmembrane region" description="Helical" evidence="8">
    <location>
        <begin position="334"/>
        <end position="353"/>
    </location>
</feature>
<feature type="transmembrane region" description="Helical" evidence="8">
    <location>
        <begin position="853"/>
        <end position="872"/>
    </location>
</feature>
<keyword evidence="2" id="KW-0813">Transport</keyword>
<keyword evidence="7 8" id="KW-0472">Membrane</keyword>
<dbReference type="PANTHER" id="PTHR32063:SF29">
    <property type="entry name" value="HAE1 FAMILY EFFLUX PUMP PERMEASE COMPONENT"/>
    <property type="match status" value="1"/>
</dbReference>
<keyword evidence="6 8" id="KW-1133">Transmembrane helix</keyword>
<dbReference type="Gene3D" id="3.30.70.1320">
    <property type="entry name" value="Multidrug efflux transporter AcrB pore domain like"/>
    <property type="match status" value="1"/>
</dbReference>
<keyword evidence="3" id="KW-1003">Cell membrane</keyword>
<dbReference type="FunFam" id="1.20.1640.10:FF:000001">
    <property type="entry name" value="Efflux pump membrane transporter"/>
    <property type="match status" value="1"/>
</dbReference>
<dbReference type="SUPFAM" id="SSF82866">
    <property type="entry name" value="Multidrug efflux transporter AcrB transmembrane domain"/>
    <property type="match status" value="2"/>
</dbReference>
<organism evidence="9 10">
    <name type="scientific">Moritella yayanosii</name>
    <dbReference type="NCBI Taxonomy" id="69539"/>
    <lineage>
        <taxon>Bacteria</taxon>
        <taxon>Pseudomonadati</taxon>
        <taxon>Pseudomonadota</taxon>
        <taxon>Gammaproteobacteria</taxon>
        <taxon>Alteromonadales</taxon>
        <taxon>Moritellaceae</taxon>
        <taxon>Moritella</taxon>
    </lineage>
</organism>
<feature type="transmembrane region" description="Helical" evidence="8">
    <location>
        <begin position="431"/>
        <end position="451"/>
    </location>
</feature>
<dbReference type="NCBIfam" id="NF033617">
    <property type="entry name" value="RND_permease_2"/>
    <property type="match status" value="1"/>
</dbReference>
<dbReference type="RefSeq" id="WP_112714618.1">
    <property type="nucleotide sequence ID" value="NZ_LS483250.1"/>
</dbReference>
<evidence type="ECO:0000256" key="8">
    <source>
        <dbReference type="SAM" id="Phobius"/>
    </source>
</evidence>
<feature type="transmembrane region" description="Helical" evidence="8">
    <location>
        <begin position="360"/>
        <end position="380"/>
    </location>
</feature>
<evidence type="ECO:0000256" key="3">
    <source>
        <dbReference type="ARBA" id="ARBA00022475"/>
    </source>
</evidence>
<dbReference type="AlphaFoldDB" id="A0A330LR97"/>
<evidence type="ECO:0000256" key="2">
    <source>
        <dbReference type="ARBA" id="ARBA00022448"/>
    </source>
</evidence>
<name>A0A330LR97_9GAMM</name>
<dbReference type="EMBL" id="LS483250">
    <property type="protein sequence ID" value="SQD78481.1"/>
    <property type="molecule type" value="Genomic_DNA"/>
</dbReference>
<dbReference type="Pfam" id="PF00873">
    <property type="entry name" value="ACR_tran"/>
    <property type="match status" value="1"/>
</dbReference>
<proteinExistence type="predicted"/>
<feature type="transmembrane region" description="Helical" evidence="8">
    <location>
        <begin position="386"/>
        <end position="411"/>
    </location>
</feature>
<comment type="subcellular location">
    <subcellularLocation>
        <location evidence="1">Cell inner membrane</location>
        <topology evidence="1">Multi-pass membrane protein</topology>
    </subcellularLocation>
</comment>
<dbReference type="OrthoDB" id="9757904at2"/>
<dbReference type="SUPFAM" id="SSF82714">
    <property type="entry name" value="Multidrug efflux transporter AcrB TolC docking domain, DN and DC subdomains"/>
    <property type="match status" value="2"/>
</dbReference>
<evidence type="ECO:0000256" key="1">
    <source>
        <dbReference type="ARBA" id="ARBA00004429"/>
    </source>
</evidence>
<feature type="transmembrane region" description="Helical" evidence="8">
    <location>
        <begin position="954"/>
        <end position="974"/>
    </location>
</feature>
<dbReference type="Gene3D" id="3.30.70.1430">
    <property type="entry name" value="Multidrug efflux transporter AcrB pore domain"/>
    <property type="match status" value="2"/>
</dbReference>
<evidence type="ECO:0000256" key="7">
    <source>
        <dbReference type="ARBA" id="ARBA00023136"/>
    </source>
</evidence>
<feature type="transmembrane region" description="Helical" evidence="8">
    <location>
        <begin position="905"/>
        <end position="926"/>
    </location>
</feature>
<feature type="transmembrane region" description="Helical" evidence="8">
    <location>
        <begin position="980"/>
        <end position="1001"/>
    </location>
</feature>
<sequence length="1055" mass="113827">MWLSDTSVKRPVVAIVLSLLLCIFGAVSFSKLAVREMPDVESPVVTVMTRYDGAAASIMESQITSVIEDQITGISGIDEVKSVTRNGMSRITVTFELGWNLTEGVSDIRDAVAKAQRSLPDEADDPIVSKDNGSGEPSVYINLNSTEMDRTQLTDYAQRVLEDRFSLISGVSSVDLSGGLYQVMYVKLFPDLMAGRAVTTSDIVDALKTENVENPGGEVRNDTTVMSVRTARLYAEPQDFEYLVVRTTSDGSLVYLRDVAQVYVGAKNESSSFKSNGIVNLSLGIVTQSDANPLDVASAVRAEVDKMQAFLPEGMSLTVDYDSTVFIDQSISEVYSTLFITGGLVVLVLYIFIGQARATLIPAVTVPVSLISSFIAAYYFGFSINLITLMALILSIGLVVDDAIVVIENIFHHIEQGEKPLLAAYKGTREVGFAVVATTMVLVMVFLPISFMDGMVGLLFTEFSVLLAMSVIFSSLIALTLTPVLASKMLKSEQKTSRFSVWMEGLFQRLENAYRSLVTKAIAYRVVAPVVIIACVVGSFILMKQVPSQLSPQEDRGVLFVFVKGAEGTSFNRMTANMDIVERRLLPLVGKGVIKSFSTQAPAFGGRAGDQTGFVIIILEDWADRSVSAGEALGMVAKALKDIPDVMVRPMMPGFRGGSSDPVQFVLGGSDYSELEKWANLLKAKAEEAGVLVGGDLDYSEKTPELVVTIDKERAGELGISVDEVSTTLEIMLGGRSETSYIERGEEYDVYLRGDENSFNNVNDLSQIYIRSAKGDLITLDTITTIEEVASANRLSHSNKQKSITLSGSVGDGYTLGEVLDFLDAQAVASLPSDISIAYSGESKDFKENQSSILIVFGLALLVAYLVLAAQFESFINPMVVMFTVPMGVFGGFLGLYVMGGGLNIYSQIGMIMLIGMVTKNGILIVEFANQLRDRGVAIEQAIIDASARRLRPILMTAFTTLAGAMPLILSTGAGSESRIAVGTVVFFGMAFATLVTLFVIPAMYRLISGATHSPGYVEAMLEAELAEQSAKSSAAKTDKTNTQISDVHVVKEVA</sequence>
<dbReference type="Proteomes" id="UP000250163">
    <property type="component" value="Chromosome MORIYA"/>
</dbReference>
<feature type="transmembrane region" description="Helical" evidence="8">
    <location>
        <begin position="879"/>
        <end position="899"/>
    </location>
</feature>
<dbReference type="GO" id="GO:0005886">
    <property type="term" value="C:plasma membrane"/>
    <property type="evidence" value="ECO:0007669"/>
    <property type="project" value="UniProtKB-SubCell"/>
</dbReference>
<evidence type="ECO:0000313" key="9">
    <source>
        <dbReference type="EMBL" id="SQD78481.1"/>
    </source>
</evidence>
<dbReference type="Gene3D" id="3.30.70.1440">
    <property type="entry name" value="Multidrug efflux transporter AcrB pore domain"/>
    <property type="match status" value="1"/>
</dbReference>
<keyword evidence="5 8" id="KW-0812">Transmembrane</keyword>
<keyword evidence="4" id="KW-0997">Cell inner membrane</keyword>
<dbReference type="PRINTS" id="PR00702">
    <property type="entry name" value="ACRIFLAVINRP"/>
</dbReference>
<keyword evidence="10" id="KW-1185">Reference proteome</keyword>
<evidence type="ECO:0000256" key="5">
    <source>
        <dbReference type="ARBA" id="ARBA00022692"/>
    </source>
</evidence>
<dbReference type="InterPro" id="IPR001036">
    <property type="entry name" value="Acrflvin-R"/>
</dbReference>
<dbReference type="InterPro" id="IPR027463">
    <property type="entry name" value="AcrB_DN_DC_subdom"/>
</dbReference>